<dbReference type="Pfam" id="PF07508">
    <property type="entry name" value="Recombinase"/>
    <property type="match status" value="1"/>
</dbReference>
<dbReference type="STRING" id="1802695.A3A13_03925"/>
<dbReference type="PANTHER" id="PTHR30461">
    <property type="entry name" value="DNA-INVERTASE FROM LAMBDOID PROPHAGE"/>
    <property type="match status" value="1"/>
</dbReference>
<dbReference type="Gene3D" id="3.90.1750.20">
    <property type="entry name" value="Putative Large Serine Recombinase, Chain B, Domain 2"/>
    <property type="match status" value="1"/>
</dbReference>
<dbReference type="EMBL" id="MGKJ01000004">
    <property type="protein sequence ID" value="OGN25202.1"/>
    <property type="molecule type" value="Genomic_DNA"/>
</dbReference>
<dbReference type="InterPro" id="IPR050639">
    <property type="entry name" value="SSR_resolvase"/>
</dbReference>
<gene>
    <name evidence="8" type="ORF">A3A13_03925</name>
</gene>
<feature type="domain" description="Recombinase" evidence="7">
    <location>
        <begin position="160"/>
        <end position="247"/>
    </location>
</feature>
<dbReference type="Proteomes" id="UP000178911">
    <property type="component" value="Unassembled WGS sequence"/>
</dbReference>
<evidence type="ECO:0000256" key="2">
    <source>
        <dbReference type="ARBA" id="ARBA00023125"/>
    </source>
</evidence>
<evidence type="ECO:0000256" key="4">
    <source>
        <dbReference type="PIRSR" id="PIRSR606118-50"/>
    </source>
</evidence>
<dbReference type="PROSITE" id="PS51736">
    <property type="entry name" value="RECOMBINASES_3"/>
    <property type="match status" value="1"/>
</dbReference>
<feature type="domain" description="Resolvase/invertase-type recombinase catalytic" evidence="6">
    <location>
        <begin position="4"/>
        <end position="152"/>
    </location>
</feature>
<evidence type="ECO:0000313" key="8">
    <source>
        <dbReference type="EMBL" id="OGN25202.1"/>
    </source>
</evidence>
<dbReference type="InterPro" id="IPR038109">
    <property type="entry name" value="DNA_bind_recomb_sf"/>
</dbReference>
<evidence type="ECO:0000256" key="3">
    <source>
        <dbReference type="ARBA" id="ARBA00023172"/>
    </source>
</evidence>
<dbReference type="CDD" id="cd00338">
    <property type="entry name" value="Ser_Recombinase"/>
    <property type="match status" value="1"/>
</dbReference>
<keyword evidence="3" id="KW-0233">DNA recombination</keyword>
<sequence>MTQKLVGYARVSTDNQKEEGTIEIQEHALSEFADKNNYKLVKVFKDDGVSGSLEDRPGLAEMFSYLETKPRIKGVLIYKLDRLARDLYIQEHLIKKLENLQKIILSVKEHGLDSKDPMRKAFRQFMGIVSELEKAFITMRLSGGRLNKAKKGGYSGGRVALGYKSENKDLVLDVNNLETIRTIHTLRDQKGGYREIARLLEKRGVPTARGGHWYGATVKYILRNKLYKGKLVYKNISANRKDLLITK</sequence>
<comment type="caution">
    <text evidence="8">The sequence shown here is derived from an EMBL/GenBank/DDBJ whole genome shotgun (WGS) entry which is preliminary data.</text>
</comment>
<dbReference type="InterPro" id="IPR011109">
    <property type="entry name" value="DNA_bind_recombinase_dom"/>
</dbReference>
<dbReference type="Pfam" id="PF00239">
    <property type="entry name" value="Resolvase"/>
    <property type="match status" value="1"/>
</dbReference>
<dbReference type="InterPro" id="IPR006118">
    <property type="entry name" value="Recombinase_CS"/>
</dbReference>
<dbReference type="SMART" id="SM00857">
    <property type="entry name" value="Resolvase"/>
    <property type="match status" value="1"/>
</dbReference>
<dbReference type="PROSITE" id="PS00397">
    <property type="entry name" value="RECOMBINASES_1"/>
    <property type="match status" value="1"/>
</dbReference>
<dbReference type="InterPro" id="IPR006119">
    <property type="entry name" value="Resolv_N"/>
</dbReference>
<dbReference type="PANTHER" id="PTHR30461:SF23">
    <property type="entry name" value="DNA RECOMBINASE-RELATED"/>
    <property type="match status" value="1"/>
</dbReference>
<feature type="active site" description="O-(5'-phospho-DNA)-serine intermediate" evidence="4 5">
    <location>
        <position position="12"/>
    </location>
</feature>
<name>A0A1F8GII5_9BACT</name>
<evidence type="ECO:0008006" key="10">
    <source>
        <dbReference type="Google" id="ProtNLM"/>
    </source>
</evidence>
<evidence type="ECO:0000259" key="7">
    <source>
        <dbReference type="PROSITE" id="PS51737"/>
    </source>
</evidence>
<evidence type="ECO:0000313" key="9">
    <source>
        <dbReference type="Proteomes" id="UP000178911"/>
    </source>
</evidence>
<dbReference type="SUPFAM" id="SSF53041">
    <property type="entry name" value="Resolvase-like"/>
    <property type="match status" value="1"/>
</dbReference>
<evidence type="ECO:0000256" key="5">
    <source>
        <dbReference type="PROSITE-ProRule" id="PRU10137"/>
    </source>
</evidence>
<accession>A0A1F8GII5</accession>
<dbReference type="GO" id="GO:0015074">
    <property type="term" value="P:DNA integration"/>
    <property type="evidence" value="ECO:0007669"/>
    <property type="project" value="UniProtKB-KW"/>
</dbReference>
<proteinExistence type="predicted"/>
<dbReference type="InterPro" id="IPR036162">
    <property type="entry name" value="Resolvase-like_N_sf"/>
</dbReference>
<keyword evidence="1" id="KW-0229">DNA integration</keyword>
<dbReference type="Gene3D" id="3.40.50.1390">
    <property type="entry name" value="Resolvase, N-terminal catalytic domain"/>
    <property type="match status" value="1"/>
</dbReference>
<dbReference type="PROSITE" id="PS51737">
    <property type="entry name" value="RECOMBINASE_DNA_BIND"/>
    <property type="match status" value="1"/>
</dbReference>
<dbReference type="GO" id="GO:0003677">
    <property type="term" value="F:DNA binding"/>
    <property type="evidence" value="ECO:0007669"/>
    <property type="project" value="UniProtKB-KW"/>
</dbReference>
<reference evidence="8 9" key="1">
    <citation type="journal article" date="2016" name="Nat. Commun.">
        <title>Thousands of microbial genomes shed light on interconnected biogeochemical processes in an aquifer system.</title>
        <authorList>
            <person name="Anantharaman K."/>
            <person name="Brown C.T."/>
            <person name="Hug L.A."/>
            <person name="Sharon I."/>
            <person name="Castelle C.J."/>
            <person name="Probst A.J."/>
            <person name="Thomas B.C."/>
            <person name="Singh A."/>
            <person name="Wilkins M.J."/>
            <person name="Karaoz U."/>
            <person name="Brodie E.L."/>
            <person name="Williams K.H."/>
            <person name="Hubbard S.S."/>
            <person name="Banfield J.F."/>
        </authorList>
    </citation>
    <scope>NUCLEOTIDE SEQUENCE [LARGE SCALE GENOMIC DNA]</scope>
</reference>
<dbReference type="AlphaFoldDB" id="A0A1F8GII5"/>
<protein>
    <recommendedName>
        <fullName evidence="10">Resolvase/invertase-type recombinase catalytic domain-containing protein</fullName>
    </recommendedName>
</protein>
<evidence type="ECO:0000256" key="1">
    <source>
        <dbReference type="ARBA" id="ARBA00022908"/>
    </source>
</evidence>
<evidence type="ECO:0000259" key="6">
    <source>
        <dbReference type="PROSITE" id="PS51736"/>
    </source>
</evidence>
<keyword evidence="2" id="KW-0238">DNA-binding</keyword>
<dbReference type="GO" id="GO:0000150">
    <property type="term" value="F:DNA strand exchange activity"/>
    <property type="evidence" value="ECO:0007669"/>
    <property type="project" value="InterPro"/>
</dbReference>
<organism evidence="8 9">
    <name type="scientific">Candidatus Yanofskybacteria bacterium RIFCSPLOWO2_01_FULL_43_22</name>
    <dbReference type="NCBI Taxonomy" id="1802695"/>
    <lineage>
        <taxon>Bacteria</taxon>
        <taxon>Candidatus Yanofskyibacteriota</taxon>
    </lineage>
</organism>